<dbReference type="InterPro" id="IPR036162">
    <property type="entry name" value="Resolvase-like_N_sf"/>
</dbReference>
<dbReference type="PROSITE" id="PS51736">
    <property type="entry name" value="RECOMBINASES_3"/>
    <property type="match status" value="1"/>
</dbReference>
<dbReference type="PROSITE" id="PS51737">
    <property type="entry name" value="RECOMBINASE_DNA_BIND"/>
    <property type="match status" value="1"/>
</dbReference>
<dbReference type="Proteomes" id="UP000321389">
    <property type="component" value="Chromosome"/>
</dbReference>
<evidence type="ECO:0000256" key="1">
    <source>
        <dbReference type="SAM" id="MobiDB-lite"/>
    </source>
</evidence>
<dbReference type="SUPFAM" id="SSF53041">
    <property type="entry name" value="Resolvase-like"/>
    <property type="match status" value="1"/>
</dbReference>
<evidence type="ECO:0000313" key="5">
    <source>
        <dbReference type="Proteomes" id="UP000321389"/>
    </source>
</evidence>
<dbReference type="AlphaFoldDB" id="A0A5B8KXD5"/>
<dbReference type="Pfam" id="PF07508">
    <property type="entry name" value="Recombinase"/>
    <property type="match status" value="1"/>
</dbReference>
<dbReference type="PANTHER" id="PTHR30461">
    <property type="entry name" value="DNA-INVERTASE FROM LAMBDOID PROPHAGE"/>
    <property type="match status" value="1"/>
</dbReference>
<keyword evidence="5" id="KW-1185">Reference proteome</keyword>
<feature type="domain" description="Recombinase" evidence="3">
    <location>
        <begin position="168"/>
        <end position="293"/>
    </location>
</feature>
<dbReference type="CDD" id="cd03768">
    <property type="entry name" value="SR_ResInv"/>
    <property type="match status" value="1"/>
</dbReference>
<proteinExistence type="predicted"/>
<organism evidence="4 5">
    <name type="scientific">Nitratireductor mangrovi</name>
    <dbReference type="NCBI Taxonomy" id="2599600"/>
    <lineage>
        <taxon>Bacteria</taxon>
        <taxon>Pseudomonadati</taxon>
        <taxon>Pseudomonadota</taxon>
        <taxon>Alphaproteobacteria</taxon>
        <taxon>Hyphomicrobiales</taxon>
        <taxon>Phyllobacteriaceae</taxon>
        <taxon>Nitratireductor</taxon>
    </lineage>
</organism>
<sequence>MTASPRMRCAVYTRKSTEDGLEQEFNSLDAQREACEAYIRSQSSLGWKLVSDRYDDGGISGGTMDRPALQRLLQHIRGGQVDVVVVYKIDRLTRSLSDFARIVDVFDEAKASFVSVTQQFNTTTSMGRLTLNVLLSFAQFEREVTAERIRDKIAASKKKGMWMGGGVPLGYRAENRKLKIDEQEAEIVRFLFNRYLELKSVRALAAEANAKRFPARSTRRPKALEEDSVETPSSSGSAARRFGRGPLYHLLSNPIYIGKVRHRQKIYEGEHEAIISAETFAAAQALLAAQAPVRSSATNAADIHLLTGILSDEEGTGLRSVHTKKGNVRYRYYVSKTCVEERGQSDRSGWRLPARQIEQVVEDELANILTNPRRMSHLIEDQVPADRFAAAIDRASALHASYKTCTPQHQRDLVRRLFPRIELTSAKLILRFDAKALAEQLVGNASMSDVENDRQLTSIERPISLRRRGKETKIVLTDSTGRISAPDENLIQILQKAHSYLAQLTDGSGRRICEMAAANGIDRSDFSRVLRLAFLAPKITDQILSGSQPPELTAQKLCRMPELPHAWSQQQRLLGC</sequence>
<reference evidence="4" key="1">
    <citation type="submission" date="2020-04" db="EMBL/GenBank/DDBJ databases">
        <title>Nitratireductor sp. nov. isolated from mangrove soil.</title>
        <authorList>
            <person name="Ye Y."/>
        </authorList>
    </citation>
    <scope>NUCLEOTIDE SEQUENCE</scope>
    <source>
        <strain evidence="4">SY7</strain>
    </source>
</reference>
<dbReference type="Pfam" id="PF00239">
    <property type="entry name" value="Resolvase"/>
    <property type="match status" value="1"/>
</dbReference>
<dbReference type="KEGG" id="niy:FQ775_07595"/>
<dbReference type="EMBL" id="CP042301">
    <property type="protein sequence ID" value="QDZ00251.2"/>
    <property type="molecule type" value="Genomic_DNA"/>
</dbReference>
<evidence type="ECO:0000259" key="2">
    <source>
        <dbReference type="PROSITE" id="PS51736"/>
    </source>
</evidence>
<evidence type="ECO:0000259" key="3">
    <source>
        <dbReference type="PROSITE" id="PS51737"/>
    </source>
</evidence>
<dbReference type="Gene3D" id="3.40.50.1390">
    <property type="entry name" value="Resolvase, N-terminal catalytic domain"/>
    <property type="match status" value="1"/>
</dbReference>
<name>A0A5B8KXD5_9HYPH</name>
<dbReference type="InterPro" id="IPR011109">
    <property type="entry name" value="DNA_bind_recombinase_dom"/>
</dbReference>
<evidence type="ECO:0000313" key="4">
    <source>
        <dbReference type="EMBL" id="QDZ00251.2"/>
    </source>
</evidence>
<dbReference type="SMART" id="SM00857">
    <property type="entry name" value="Resolvase"/>
    <property type="match status" value="1"/>
</dbReference>
<dbReference type="PANTHER" id="PTHR30461:SF23">
    <property type="entry name" value="DNA RECOMBINASE-RELATED"/>
    <property type="match status" value="1"/>
</dbReference>
<dbReference type="InterPro" id="IPR006119">
    <property type="entry name" value="Resolv_N"/>
</dbReference>
<dbReference type="Gene3D" id="3.90.1750.20">
    <property type="entry name" value="Putative Large Serine Recombinase, Chain B, Domain 2"/>
    <property type="match status" value="1"/>
</dbReference>
<accession>A0A5B8KXD5</accession>
<dbReference type="GO" id="GO:0000150">
    <property type="term" value="F:DNA strand exchange activity"/>
    <property type="evidence" value="ECO:0007669"/>
    <property type="project" value="InterPro"/>
</dbReference>
<dbReference type="InterPro" id="IPR038109">
    <property type="entry name" value="DNA_bind_recomb_sf"/>
</dbReference>
<protein>
    <submittedName>
        <fullName evidence="4">Recombinase family protein</fullName>
    </submittedName>
</protein>
<feature type="region of interest" description="Disordered" evidence="1">
    <location>
        <begin position="215"/>
        <end position="240"/>
    </location>
</feature>
<feature type="domain" description="Resolvase/invertase-type recombinase catalytic" evidence="2">
    <location>
        <begin position="8"/>
        <end position="160"/>
    </location>
</feature>
<gene>
    <name evidence="4" type="ORF">FQ775_07595</name>
</gene>
<dbReference type="GO" id="GO:0003677">
    <property type="term" value="F:DNA binding"/>
    <property type="evidence" value="ECO:0007669"/>
    <property type="project" value="InterPro"/>
</dbReference>
<dbReference type="InterPro" id="IPR050639">
    <property type="entry name" value="SSR_resolvase"/>
</dbReference>